<organism evidence="3 4">
    <name type="scientific">Perkinsus olseni</name>
    <name type="common">Perkinsus atlanticus</name>
    <dbReference type="NCBI Taxonomy" id="32597"/>
    <lineage>
        <taxon>Eukaryota</taxon>
        <taxon>Sar</taxon>
        <taxon>Alveolata</taxon>
        <taxon>Perkinsozoa</taxon>
        <taxon>Perkinsea</taxon>
        <taxon>Perkinsida</taxon>
        <taxon>Perkinsidae</taxon>
        <taxon>Perkinsus</taxon>
    </lineage>
</organism>
<dbReference type="Proteomes" id="UP000574390">
    <property type="component" value="Unassembled WGS sequence"/>
</dbReference>
<protein>
    <submittedName>
        <fullName evidence="3">Uncharacterized protein</fullName>
    </submittedName>
</protein>
<dbReference type="InterPro" id="IPR011047">
    <property type="entry name" value="Quinoprotein_ADH-like_sf"/>
</dbReference>
<keyword evidence="2" id="KW-0677">Repeat</keyword>
<dbReference type="InterPro" id="IPR015943">
    <property type="entry name" value="WD40/YVTN_repeat-like_dom_sf"/>
</dbReference>
<accession>A0A7J6S1D4</accession>
<dbReference type="PANTHER" id="PTHR15574:SF21">
    <property type="entry name" value="DDB1- AND CUL4-ASSOCIATED FACTOR 8"/>
    <property type="match status" value="1"/>
</dbReference>
<proteinExistence type="predicted"/>
<gene>
    <name evidence="3" type="ORF">FOZ62_008728</name>
</gene>
<keyword evidence="1" id="KW-0853">WD repeat</keyword>
<dbReference type="GO" id="GO:0005737">
    <property type="term" value="C:cytoplasm"/>
    <property type="evidence" value="ECO:0007669"/>
    <property type="project" value="TreeGrafter"/>
</dbReference>
<comment type="caution">
    <text evidence="3">The sequence shown here is derived from an EMBL/GenBank/DDBJ whole genome shotgun (WGS) entry which is preliminary data.</text>
</comment>
<dbReference type="Gene3D" id="2.130.10.10">
    <property type="entry name" value="YVTN repeat-like/Quinoprotein amine dehydrogenase"/>
    <property type="match status" value="1"/>
</dbReference>
<evidence type="ECO:0000313" key="3">
    <source>
        <dbReference type="EMBL" id="KAF4726749.1"/>
    </source>
</evidence>
<name>A0A7J6S1D4_PEROL</name>
<dbReference type="PANTHER" id="PTHR15574">
    <property type="entry name" value="WD REPEAT DOMAIN-CONTAINING FAMILY"/>
    <property type="match status" value="1"/>
</dbReference>
<evidence type="ECO:0000313" key="4">
    <source>
        <dbReference type="Proteomes" id="UP000574390"/>
    </source>
</evidence>
<dbReference type="EMBL" id="JABANM010018043">
    <property type="protein sequence ID" value="KAF4726749.1"/>
    <property type="molecule type" value="Genomic_DNA"/>
</dbReference>
<sequence length="191" mass="21089">MAVRQFYPETVMEDATDPEDLALSGLWWSQDGNSLLLNYRGSDVYEIKNMNKVESTTTASSSSPASKGVVAVGTPNLRVYSGRRNEETFAKECCMLGGDRYVATGGDCGHVYIWDRPTQRLQRKIKADTFVVNCVGKFVPTLPYLRGRPASTVPLDDDSLQGSSDVQDSSFVMCISQYSMYSFVGPTPQTH</sequence>
<dbReference type="InterPro" id="IPR045151">
    <property type="entry name" value="DCAF8"/>
</dbReference>
<dbReference type="SUPFAM" id="SSF50998">
    <property type="entry name" value="Quinoprotein alcohol dehydrogenase-like"/>
    <property type="match status" value="1"/>
</dbReference>
<dbReference type="AlphaFoldDB" id="A0A7J6S1D4"/>
<evidence type="ECO:0000256" key="2">
    <source>
        <dbReference type="ARBA" id="ARBA00022737"/>
    </source>
</evidence>
<dbReference type="GO" id="GO:0080008">
    <property type="term" value="C:Cul4-RING E3 ubiquitin ligase complex"/>
    <property type="evidence" value="ECO:0007669"/>
    <property type="project" value="TreeGrafter"/>
</dbReference>
<evidence type="ECO:0000256" key="1">
    <source>
        <dbReference type="ARBA" id="ARBA00022574"/>
    </source>
</evidence>
<reference evidence="3 4" key="1">
    <citation type="submission" date="2020-04" db="EMBL/GenBank/DDBJ databases">
        <title>Perkinsus olseni comparative genomics.</title>
        <authorList>
            <person name="Bogema D.R."/>
        </authorList>
    </citation>
    <scope>NUCLEOTIDE SEQUENCE [LARGE SCALE GENOMIC DNA]</scope>
    <source>
        <strain evidence="3">ATCC PRA-205</strain>
    </source>
</reference>